<evidence type="ECO:0000256" key="6">
    <source>
        <dbReference type="ARBA" id="ARBA00022989"/>
    </source>
</evidence>
<dbReference type="GO" id="GO:0005886">
    <property type="term" value="C:plasma membrane"/>
    <property type="evidence" value="ECO:0007669"/>
    <property type="project" value="UniProtKB-SubCell"/>
</dbReference>
<dbReference type="Gene3D" id="1.20.1250.20">
    <property type="entry name" value="MFS general substrate transporter like domains"/>
    <property type="match status" value="1"/>
</dbReference>
<feature type="transmembrane region" description="Helical" evidence="8">
    <location>
        <begin position="361"/>
        <end position="383"/>
    </location>
</feature>
<evidence type="ECO:0000256" key="7">
    <source>
        <dbReference type="ARBA" id="ARBA00023136"/>
    </source>
</evidence>
<evidence type="ECO:0000256" key="5">
    <source>
        <dbReference type="ARBA" id="ARBA00022692"/>
    </source>
</evidence>
<feature type="transmembrane region" description="Helical" evidence="8">
    <location>
        <begin position="145"/>
        <end position="165"/>
    </location>
</feature>
<dbReference type="AlphaFoldDB" id="A0A6I1GE72"/>
<evidence type="ECO:0000313" key="11">
    <source>
        <dbReference type="Proteomes" id="UP000468413"/>
    </source>
</evidence>
<dbReference type="RefSeq" id="WP_152210304.1">
    <property type="nucleotide sequence ID" value="NZ_WBVS01000011.1"/>
</dbReference>
<feature type="transmembrane region" description="Helical" evidence="8">
    <location>
        <begin position="16"/>
        <end position="36"/>
    </location>
</feature>
<feature type="transmembrane region" description="Helical" evidence="8">
    <location>
        <begin position="444"/>
        <end position="463"/>
    </location>
</feature>
<comment type="caution">
    <text evidence="10">The sequence shown here is derived from an EMBL/GenBank/DDBJ whole genome shotgun (WGS) entry which is preliminary data.</text>
</comment>
<evidence type="ECO:0000256" key="2">
    <source>
        <dbReference type="ARBA" id="ARBA00008537"/>
    </source>
</evidence>
<keyword evidence="7 8" id="KW-0472">Membrane</keyword>
<dbReference type="GO" id="GO:0022857">
    <property type="term" value="F:transmembrane transporter activity"/>
    <property type="evidence" value="ECO:0007669"/>
    <property type="project" value="InterPro"/>
</dbReference>
<evidence type="ECO:0000256" key="3">
    <source>
        <dbReference type="ARBA" id="ARBA00022448"/>
    </source>
</evidence>
<dbReference type="InterPro" id="IPR004638">
    <property type="entry name" value="EmrB-like"/>
</dbReference>
<keyword evidence="11" id="KW-1185">Reference proteome</keyword>
<gene>
    <name evidence="10" type="ORF">F7D08_1747</name>
</gene>
<feature type="transmembrane region" description="Helical" evidence="8">
    <location>
        <begin position="337"/>
        <end position="355"/>
    </location>
</feature>
<keyword evidence="4" id="KW-1003">Cell membrane</keyword>
<dbReference type="InterPro" id="IPR011701">
    <property type="entry name" value="MFS"/>
</dbReference>
<dbReference type="EMBL" id="WBVS01000011">
    <property type="protein sequence ID" value="KAB7786566.1"/>
    <property type="molecule type" value="Genomic_DNA"/>
</dbReference>
<comment type="similarity">
    <text evidence="2">Belongs to the major facilitator superfamily. EmrB family.</text>
</comment>
<evidence type="ECO:0000256" key="1">
    <source>
        <dbReference type="ARBA" id="ARBA00004651"/>
    </source>
</evidence>
<keyword evidence="3" id="KW-0813">Transport</keyword>
<organism evidence="10 11">
    <name type="scientific">Bifidobacterium cebidarum</name>
    <dbReference type="NCBI Taxonomy" id="2650773"/>
    <lineage>
        <taxon>Bacteria</taxon>
        <taxon>Bacillati</taxon>
        <taxon>Actinomycetota</taxon>
        <taxon>Actinomycetes</taxon>
        <taxon>Bifidobacteriales</taxon>
        <taxon>Bifidobacteriaceae</taxon>
        <taxon>Bifidobacterium</taxon>
    </lineage>
</organism>
<name>A0A6I1GE72_9BIFI</name>
<dbReference type="CDD" id="cd17503">
    <property type="entry name" value="MFS_LmrB_MDR_like"/>
    <property type="match status" value="1"/>
</dbReference>
<dbReference type="InterPro" id="IPR020846">
    <property type="entry name" value="MFS_dom"/>
</dbReference>
<evidence type="ECO:0000313" key="10">
    <source>
        <dbReference type="EMBL" id="KAB7786566.1"/>
    </source>
</evidence>
<comment type="subcellular location">
    <subcellularLocation>
        <location evidence="1">Cell membrane</location>
        <topology evidence="1">Multi-pass membrane protein</topology>
    </subcellularLocation>
</comment>
<feature type="transmembrane region" description="Helical" evidence="8">
    <location>
        <begin position="304"/>
        <end position="325"/>
    </location>
</feature>
<feature type="domain" description="Major facilitator superfamily (MFS) profile" evidence="9">
    <location>
        <begin position="18"/>
        <end position="467"/>
    </location>
</feature>
<feature type="transmembrane region" description="Helical" evidence="8">
    <location>
        <begin position="56"/>
        <end position="77"/>
    </location>
</feature>
<dbReference type="PANTHER" id="PTHR42718">
    <property type="entry name" value="MAJOR FACILITATOR SUPERFAMILY MULTIDRUG TRANSPORTER MFSC"/>
    <property type="match status" value="1"/>
</dbReference>
<dbReference type="Gene3D" id="1.20.1720.10">
    <property type="entry name" value="Multidrug resistance protein D"/>
    <property type="match status" value="1"/>
</dbReference>
<evidence type="ECO:0000259" key="9">
    <source>
        <dbReference type="PROSITE" id="PS50850"/>
    </source>
</evidence>
<evidence type="ECO:0000256" key="4">
    <source>
        <dbReference type="ARBA" id="ARBA00022475"/>
    </source>
</evidence>
<keyword evidence="5 8" id="KW-0812">Transmembrane</keyword>
<feature type="transmembrane region" description="Helical" evidence="8">
    <location>
        <begin position="84"/>
        <end position="107"/>
    </location>
</feature>
<feature type="transmembrane region" description="Helical" evidence="8">
    <location>
        <begin position="171"/>
        <end position="191"/>
    </location>
</feature>
<dbReference type="Proteomes" id="UP000468413">
    <property type="component" value="Unassembled WGS sequence"/>
</dbReference>
<dbReference type="PRINTS" id="PR01036">
    <property type="entry name" value="TCRTETB"/>
</dbReference>
<reference evidence="10 11" key="1">
    <citation type="submission" date="2019-09" db="EMBL/GenBank/DDBJ databases">
        <title>Characterization of the phylogenetic diversity of two novel species belonging to the genus Bifidobacterium: Bifidobacterium cebidarum sp. nov. and Bifidobacterium leontopitheci sp. nov.</title>
        <authorList>
            <person name="Lugli G.A."/>
            <person name="Duranti S."/>
            <person name="Milani C."/>
            <person name="Turroni F."/>
            <person name="Ventura M."/>
        </authorList>
    </citation>
    <scope>NUCLEOTIDE SEQUENCE [LARGE SCALE GENOMIC DNA]</scope>
    <source>
        <strain evidence="10 11">LMG 31469</strain>
    </source>
</reference>
<dbReference type="PANTHER" id="PTHR42718:SF9">
    <property type="entry name" value="MAJOR FACILITATOR SUPERFAMILY MULTIDRUG TRANSPORTER MFSC"/>
    <property type="match status" value="1"/>
</dbReference>
<proteinExistence type="inferred from homology"/>
<protein>
    <submittedName>
        <fullName evidence="10">Multidrug MFS transporter</fullName>
    </submittedName>
</protein>
<dbReference type="Pfam" id="PF07690">
    <property type="entry name" value="MFS_1"/>
    <property type="match status" value="1"/>
</dbReference>
<dbReference type="NCBIfam" id="TIGR00711">
    <property type="entry name" value="efflux_EmrB"/>
    <property type="match status" value="1"/>
</dbReference>
<accession>A0A6I1GE72</accession>
<keyword evidence="6 8" id="KW-1133">Transmembrane helix</keyword>
<dbReference type="InterPro" id="IPR036259">
    <property type="entry name" value="MFS_trans_sf"/>
</dbReference>
<sequence>MNSVAPANAPTKAQSLVPIIVMMVGSFTAILNQTLMTSALPHLMREFNLPSNTVQWLGTGFMLTNGIMIPVTAFLIQRFTTRQLFFYAIGMFLFGTIVCTVAPGFWVLLLGRILQATGAGIVMPLLQTVLFLTFPPDKRGTAMGWFGLIIAFAPALGPTLSGLIIDFLPWRFLFVPLIAIAVIVLAIAIPTVKNVTTQTNPTIDVLSIALSTLGFGGLLLGFSLAGQSGWTSPDTLGSLAVGAVASCAFIHRQLHLERPMLDFRVFARPMFALSMLVIVLLFVTFIATMNILPMFIQNSLGMTALQSGLLLMGGGVAEGVFNPIAGRLFDRIGIRRIAPPSIAVIAVATFALSRMTASTPAWYPAVFFTIMMTGVAFCLMPLTTTALNQLTGPMLPHGTAMNNTLRQTCAAIGIAINFTIMTMNTQPTSVAGSEAAGLAHGVDAVFLAATIVAVAAFALSLFVRDRR</sequence>
<feature type="transmembrane region" description="Helical" evidence="8">
    <location>
        <begin position="404"/>
        <end position="424"/>
    </location>
</feature>
<feature type="transmembrane region" description="Helical" evidence="8">
    <location>
        <begin position="203"/>
        <end position="224"/>
    </location>
</feature>
<feature type="transmembrane region" description="Helical" evidence="8">
    <location>
        <begin position="113"/>
        <end position="133"/>
    </location>
</feature>
<feature type="transmembrane region" description="Helical" evidence="8">
    <location>
        <begin position="271"/>
        <end position="292"/>
    </location>
</feature>
<feature type="transmembrane region" description="Helical" evidence="8">
    <location>
        <begin position="230"/>
        <end position="250"/>
    </location>
</feature>
<dbReference type="SUPFAM" id="SSF103473">
    <property type="entry name" value="MFS general substrate transporter"/>
    <property type="match status" value="1"/>
</dbReference>
<evidence type="ECO:0000256" key="8">
    <source>
        <dbReference type="SAM" id="Phobius"/>
    </source>
</evidence>
<dbReference type="PROSITE" id="PS50850">
    <property type="entry name" value="MFS"/>
    <property type="match status" value="1"/>
</dbReference>